<feature type="active site" description="Proton donor" evidence="1 2">
    <location>
        <position position="58"/>
    </location>
</feature>
<proteinExistence type="inferred from homology"/>
<dbReference type="GO" id="GO:0015940">
    <property type="term" value="P:pantothenate biosynthetic process"/>
    <property type="evidence" value="ECO:0007669"/>
    <property type="project" value="UniProtKB-UniRule"/>
</dbReference>
<gene>
    <name evidence="1" type="primary">panD</name>
    <name evidence="6" type="ORF">AWC04_12725</name>
</gene>
<keyword evidence="1" id="KW-0068">Autocatalytic cleavage</keyword>
<sequence>MQRTMLKSKIHRATVTHADLHYVGSVTIDADLMDAADLLEGEQVTIVDIDNGNRLITYAITGARGSGVIGINGAAAHLVHPGDLVILIAYGVMEDAEARRYEPRVVFVDADNVPVDLGADPAFVPEDLAGELVSPRGLP</sequence>
<keyword evidence="1" id="KW-0963">Cytoplasm</keyword>
<dbReference type="EMBL" id="LQOJ01000042">
    <property type="protein sequence ID" value="ORV02084.1"/>
    <property type="molecule type" value="Genomic_DNA"/>
</dbReference>
<keyword evidence="1" id="KW-0456">Lyase</keyword>
<dbReference type="Pfam" id="PF02261">
    <property type="entry name" value="Asp_decarbox"/>
    <property type="match status" value="1"/>
</dbReference>
<comment type="similarity">
    <text evidence="1">Belongs to the PanD family.</text>
</comment>
<dbReference type="OrthoDB" id="9803983at2"/>
<comment type="catalytic activity">
    <reaction evidence="1">
        <text>L-aspartate + H(+) = beta-alanine + CO2</text>
        <dbReference type="Rhea" id="RHEA:19497"/>
        <dbReference type="ChEBI" id="CHEBI:15378"/>
        <dbReference type="ChEBI" id="CHEBI:16526"/>
        <dbReference type="ChEBI" id="CHEBI:29991"/>
        <dbReference type="ChEBI" id="CHEBI:57966"/>
        <dbReference type="EC" id="4.1.1.11"/>
    </reaction>
</comment>
<feature type="chain" id="PRO_5041747541" description="Aspartate 1-decarboxylase beta chain" evidence="1 5">
    <location>
        <begin position="1"/>
        <end position="24"/>
    </location>
</feature>
<dbReference type="Gene3D" id="2.40.40.20">
    <property type="match status" value="1"/>
</dbReference>
<comment type="caution">
    <text evidence="6">The sequence shown here is derived from an EMBL/GenBank/DDBJ whole genome shotgun (WGS) entry which is preliminary data.</text>
</comment>
<evidence type="ECO:0000313" key="7">
    <source>
        <dbReference type="Proteomes" id="UP000193484"/>
    </source>
</evidence>
<comment type="function">
    <text evidence="1">Catalyzes the pyruvoyl-dependent decarboxylation of aspartate to produce beta-alanine.</text>
</comment>
<evidence type="ECO:0000256" key="2">
    <source>
        <dbReference type="PIRSR" id="PIRSR006246-1"/>
    </source>
</evidence>
<protein>
    <recommendedName>
        <fullName evidence="1">Aspartate 1-decarboxylase</fullName>
        <ecNumber evidence="1">4.1.1.11</ecNumber>
    </recommendedName>
    <alternativeName>
        <fullName evidence="1">Aspartate alpha-decarboxylase</fullName>
    </alternativeName>
    <component>
        <recommendedName>
            <fullName evidence="1">Aspartate 1-decarboxylase beta chain</fullName>
        </recommendedName>
    </component>
    <component>
        <recommendedName>
            <fullName evidence="1">Aspartate 1-decarboxylase alpha chain</fullName>
        </recommendedName>
    </component>
</protein>
<dbReference type="RefSeq" id="WP_085096778.1">
    <property type="nucleotide sequence ID" value="NZ_AP022603.1"/>
</dbReference>
<feature type="binding site" evidence="1 3">
    <location>
        <position position="57"/>
    </location>
    <ligand>
        <name>substrate</name>
    </ligand>
</feature>
<dbReference type="EC" id="4.1.1.11" evidence="1"/>
<dbReference type="GO" id="GO:0006523">
    <property type="term" value="P:alanine biosynthetic process"/>
    <property type="evidence" value="ECO:0007669"/>
    <property type="project" value="InterPro"/>
</dbReference>
<evidence type="ECO:0000256" key="1">
    <source>
        <dbReference type="HAMAP-Rule" id="MF_00446"/>
    </source>
</evidence>
<accession>A0A1X1RA75</accession>
<dbReference type="GO" id="GO:0004068">
    <property type="term" value="F:aspartate 1-decarboxylase activity"/>
    <property type="evidence" value="ECO:0007669"/>
    <property type="project" value="UniProtKB-UniRule"/>
</dbReference>
<keyword evidence="1" id="KW-0210">Decarboxylase</keyword>
<comment type="subcellular location">
    <subcellularLocation>
        <location evidence="1">Cytoplasm</location>
    </subcellularLocation>
</comment>
<dbReference type="InterPro" id="IPR009010">
    <property type="entry name" value="Asp_de-COase-like_dom_sf"/>
</dbReference>
<feature type="active site" description="Schiff-base intermediate with substrate; via pyruvic acid" evidence="1 2">
    <location>
        <position position="25"/>
    </location>
</feature>
<dbReference type="PIRSF" id="PIRSF006246">
    <property type="entry name" value="Asp_decarbox"/>
    <property type="match status" value="1"/>
</dbReference>
<keyword evidence="1" id="KW-0865">Zymogen</keyword>
<dbReference type="InterPro" id="IPR003190">
    <property type="entry name" value="Asp_decarbox"/>
</dbReference>
<feature type="binding site" evidence="1 3">
    <location>
        <begin position="73"/>
        <end position="75"/>
    </location>
    <ligand>
        <name>substrate</name>
    </ligand>
</feature>
<keyword evidence="1 2" id="KW-0670">Pyruvate</keyword>
<keyword evidence="1 2" id="KW-0704">Schiff base</keyword>
<dbReference type="STRING" id="1793.AWC04_12725"/>
<evidence type="ECO:0000256" key="3">
    <source>
        <dbReference type="PIRSR" id="PIRSR006246-2"/>
    </source>
</evidence>
<dbReference type="PANTHER" id="PTHR21012">
    <property type="entry name" value="ASPARTATE 1-DECARBOXYLASE"/>
    <property type="match status" value="1"/>
</dbReference>
<dbReference type="PANTHER" id="PTHR21012:SF0">
    <property type="entry name" value="ASPARTATE 1-DECARBOXYLASE"/>
    <property type="match status" value="1"/>
</dbReference>
<evidence type="ECO:0000256" key="5">
    <source>
        <dbReference type="PIRSR" id="PIRSR006246-5"/>
    </source>
</evidence>
<dbReference type="CDD" id="cd06919">
    <property type="entry name" value="Asp_decarbox"/>
    <property type="match status" value="1"/>
</dbReference>
<dbReference type="SUPFAM" id="SSF50692">
    <property type="entry name" value="ADC-like"/>
    <property type="match status" value="1"/>
</dbReference>
<dbReference type="Proteomes" id="UP000193484">
    <property type="component" value="Unassembled WGS sequence"/>
</dbReference>
<comment type="subunit">
    <text evidence="1">Heterooctamer of four alpha and four beta subunits.</text>
</comment>
<feature type="modified residue" description="Pyruvic acid (Ser)" evidence="1 4">
    <location>
        <position position="25"/>
    </location>
</feature>
<dbReference type="UniPathway" id="UPA00028">
    <property type="reaction ID" value="UER00002"/>
</dbReference>
<dbReference type="NCBIfam" id="TIGR00223">
    <property type="entry name" value="panD"/>
    <property type="match status" value="1"/>
</dbReference>
<dbReference type="HAMAP" id="MF_00446">
    <property type="entry name" value="PanD"/>
    <property type="match status" value="1"/>
</dbReference>
<comment type="cofactor">
    <cofactor evidence="1 2">
        <name>pyruvate</name>
        <dbReference type="ChEBI" id="CHEBI:15361"/>
    </cofactor>
    <text evidence="1 2">Binds 1 pyruvoyl group covalently per subunit.</text>
</comment>
<dbReference type="AlphaFoldDB" id="A0A1X1RA75"/>
<name>A0A1X1RA75_MYCFA</name>
<reference evidence="6 7" key="1">
    <citation type="submission" date="2016-01" db="EMBL/GenBank/DDBJ databases">
        <title>The new phylogeny of the genus Mycobacterium.</title>
        <authorList>
            <person name="Tarcisio F."/>
            <person name="Conor M."/>
            <person name="Antonella G."/>
            <person name="Elisabetta G."/>
            <person name="Giulia F.S."/>
            <person name="Sara T."/>
            <person name="Anna F."/>
            <person name="Clotilde B."/>
            <person name="Roberto B."/>
            <person name="Veronica D.S."/>
            <person name="Fabio R."/>
            <person name="Monica P."/>
            <person name="Olivier J."/>
            <person name="Enrico T."/>
            <person name="Nicola S."/>
        </authorList>
    </citation>
    <scope>NUCLEOTIDE SEQUENCE [LARGE SCALE GENOMIC DNA]</scope>
    <source>
        <strain evidence="6 7">DSM 44179</strain>
    </source>
</reference>
<keyword evidence="1" id="KW-0566">Pantothenate biosynthesis</keyword>
<keyword evidence="7" id="KW-1185">Reference proteome</keyword>
<comment type="pathway">
    <text evidence="1">Cofactor biosynthesis; (R)-pantothenate biosynthesis; beta-alanine from L-aspartate: step 1/1.</text>
</comment>
<evidence type="ECO:0000313" key="6">
    <source>
        <dbReference type="EMBL" id="ORV02084.1"/>
    </source>
</evidence>
<organism evidence="6 7">
    <name type="scientific">Mycolicibacterium fallax</name>
    <name type="common">Mycobacterium fallax</name>
    <dbReference type="NCBI Taxonomy" id="1793"/>
    <lineage>
        <taxon>Bacteria</taxon>
        <taxon>Bacillati</taxon>
        <taxon>Actinomycetota</taxon>
        <taxon>Actinomycetes</taxon>
        <taxon>Mycobacteriales</taxon>
        <taxon>Mycobacteriaceae</taxon>
        <taxon>Mycolicibacterium</taxon>
    </lineage>
</organism>
<evidence type="ECO:0000256" key="4">
    <source>
        <dbReference type="PIRSR" id="PIRSR006246-3"/>
    </source>
</evidence>
<comment type="PTM">
    <text evidence="1 4">Is synthesized initially as an inactive proenzyme, which is activated by self-cleavage at a specific serine bond to produce a beta-subunit with a hydroxyl group at its C-terminus and an alpha-subunit with a pyruvoyl group at its N-terminus.</text>
</comment>
<dbReference type="GO" id="GO:0005829">
    <property type="term" value="C:cytosol"/>
    <property type="evidence" value="ECO:0007669"/>
    <property type="project" value="TreeGrafter"/>
</dbReference>
<feature type="chain" id="PRO_5041747540" description="Aspartate 1-decarboxylase alpha chain" evidence="1 5">
    <location>
        <begin position="25"/>
        <end position="139"/>
    </location>
</feature>